<dbReference type="AlphaFoldDB" id="M0QS32"/>
<keyword evidence="3" id="KW-1185">Reference proteome</keyword>
<feature type="region of interest" description="Disordered" evidence="1">
    <location>
        <begin position="53"/>
        <end position="82"/>
    </location>
</feature>
<proteinExistence type="predicted"/>
<protein>
    <submittedName>
        <fullName evidence="2">Uncharacterized protein</fullName>
    </submittedName>
</protein>
<evidence type="ECO:0000313" key="2">
    <source>
        <dbReference type="EMBL" id="GAC70742.1"/>
    </source>
</evidence>
<sequence>MPYAYVCTECDHLASRHYLDSNRPDPAVFDGPYLCSHRDCACTVSRTTPMRPISESQFNASFADSLDEYEDPAPAPDTEDNR</sequence>
<dbReference type="EMBL" id="BANX01000040">
    <property type="protein sequence ID" value="GAC70742.1"/>
    <property type="molecule type" value="Genomic_DNA"/>
</dbReference>
<dbReference type="Proteomes" id="UP000011666">
    <property type="component" value="Unassembled WGS sequence"/>
</dbReference>
<gene>
    <name evidence="2" type="ORF">GS4_40_00140</name>
</gene>
<organism evidence="2 3">
    <name type="scientific">Gordonia soli NBRC 108243</name>
    <dbReference type="NCBI Taxonomy" id="1223545"/>
    <lineage>
        <taxon>Bacteria</taxon>
        <taxon>Bacillati</taxon>
        <taxon>Actinomycetota</taxon>
        <taxon>Actinomycetes</taxon>
        <taxon>Mycobacteriales</taxon>
        <taxon>Gordoniaceae</taxon>
        <taxon>Gordonia</taxon>
    </lineage>
</organism>
<comment type="caution">
    <text evidence="2">The sequence shown here is derived from an EMBL/GenBank/DDBJ whole genome shotgun (WGS) entry which is preliminary data.</text>
</comment>
<reference evidence="2 3" key="1">
    <citation type="submission" date="2013-01" db="EMBL/GenBank/DDBJ databases">
        <title>Whole genome shotgun sequence of Gordonia soli NBRC 108243.</title>
        <authorList>
            <person name="Isaki-Nakamura S."/>
            <person name="Hosoyama A."/>
            <person name="Tsuchikane K."/>
            <person name="Ando Y."/>
            <person name="Baba S."/>
            <person name="Ohji S."/>
            <person name="Hamada M."/>
            <person name="Tamura T."/>
            <person name="Yamazoe A."/>
            <person name="Yamazaki S."/>
            <person name="Fujita N."/>
        </authorList>
    </citation>
    <scope>NUCLEOTIDE SEQUENCE [LARGE SCALE GENOMIC DNA]</scope>
    <source>
        <strain evidence="2 3">NBRC 108243</strain>
    </source>
</reference>
<name>M0QS32_9ACTN</name>
<evidence type="ECO:0000256" key="1">
    <source>
        <dbReference type="SAM" id="MobiDB-lite"/>
    </source>
</evidence>
<evidence type="ECO:0000313" key="3">
    <source>
        <dbReference type="Proteomes" id="UP000011666"/>
    </source>
</evidence>
<feature type="compositionally biased region" description="Polar residues" evidence="1">
    <location>
        <begin position="53"/>
        <end position="62"/>
    </location>
</feature>
<dbReference type="STRING" id="1223545.GS4_40_00140"/>
<accession>M0QS32</accession>